<evidence type="ECO:0000256" key="1">
    <source>
        <dbReference type="SAM" id="Phobius"/>
    </source>
</evidence>
<dbReference type="EMBL" id="ML178824">
    <property type="protein sequence ID" value="TFL01659.1"/>
    <property type="molecule type" value="Genomic_DNA"/>
</dbReference>
<gene>
    <name evidence="2" type="ORF">BDV98DRAFT_567316</name>
</gene>
<dbReference type="AlphaFoldDB" id="A0A5C3QN27"/>
<feature type="transmembrane region" description="Helical" evidence="1">
    <location>
        <begin position="26"/>
        <end position="42"/>
    </location>
</feature>
<name>A0A5C3QN27_9AGAR</name>
<evidence type="ECO:0000313" key="3">
    <source>
        <dbReference type="Proteomes" id="UP000305067"/>
    </source>
</evidence>
<keyword evidence="3" id="KW-1185">Reference proteome</keyword>
<dbReference type="Proteomes" id="UP000305067">
    <property type="component" value="Unassembled WGS sequence"/>
</dbReference>
<keyword evidence="1" id="KW-1133">Transmembrane helix</keyword>
<keyword evidence="1" id="KW-0812">Transmembrane</keyword>
<organism evidence="2 3">
    <name type="scientific">Pterulicium gracile</name>
    <dbReference type="NCBI Taxonomy" id="1884261"/>
    <lineage>
        <taxon>Eukaryota</taxon>
        <taxon>Fungi</taxon>
        <taxon>Dikarya</taxon>
        <taxon>Basidiomycota</taxon>
        <taxon>Agaricomycotina</taxon>
        <taxon>Agaricomycetes</taxon>
        <taxon>Agaricomycetidae</taxon>
        <taxon>Agaricales</taxon>
        <taxon>Pleurotineae</taxon>
        <taxon>Pterulaceae</taxon>
        <taxon>Pterulicium</taxon>
    </lineage>
</organism>
<proteinExistence type="predicted"/>
<protein>
    <submittedName>
        <fullName evidence="2">Uncharacterized protein</fullName>
    </submittedName>
</protein>
<keyword evidence="1" id="KW-0472">Membrane</keyword>
<reference evidence="2 3" key="1">
    <citation type="journal article" date="2019" name="Nat. Ecol. Evol.">
        <title>Megaphylogeny resolves global patterns of mushroom evolution.</title>
        <authorList>
            <person name="Varga T."/>
            <person name="Krizsan K."/>
            <person name="Foldi C."/>
            <person name="Dima B."/>
            <person name="Sanchez-Garcia M."/>
            <person name="Sanchez-Ramirez S."/>
            <person name="Szollosi G.J."/>
            <person name="Szarkandi J.G."/>
            <person name="Papp V."/>
            <person name="Albert L."/>
            <person name="Andreopoulos W."/>
            <person name="Angelini C."/>
            <person name="Antonin V."/>
            <person name="Barry K.W."/>
            <person name="Bougher N.L."/>
            <person name="Buchanan P."/>
            <person name="Buyck B."/>
            <person name="Bense V."/>
            <person name="Catcheside P."/>
            <person name="Chovatia M."/>
            <person name="Cooper J."/>
            <person name="Damon W."/>
            <person name="Desjardin D."/>
            <person name="Finy P."/>
            <person name="Geml J."/>
            <person name="Haridas S."/>
            <person name="Hughes K."/>
            <person name="Justo A."/>
            <person name="Karasinski D."/>
            <person name="Kautmanova I."/>
            <person name="Kiss B."/>
            <person name="Kocsube S."/>
            <person name="Kotiranta H."/>
            <person name="LaButti K.M."/>
            <person name="Lechner B.E."/>
            <person name="Liimatainen K."/>
            <person name="Lipzen A."/>
            <person name="Lukacs Z."/>
            <person name="Mihaltcheva S."/>
            <person name="Morgado L.N."/>
            <person name="Niskanen T."/>
            <person name="Noordeloos M.E."/>
            <person name="Ohm R.A."/>
            <person name="Ortiz-Santana B."/>
            <person name="Ovrebo C."/>
            <person name="Racz N."/>
            <person name="Riley R."/>
            <person name="Savchenko A."/>
            <person name="Shiryaev A."/>
            <person name="Soop K."/>
            <person name="Spirin V."/>
            <person name="Szebenyi C."/>
            <person name="Tomsovsky M."/>
            <person name="Tulloss R.E."/>
            <person name="Uehling J."/>
            <person name="Grigoriev I.V."/>
            <person name="Vagvolgyi C."/>
            <person name="Papp T."/>
            <person name="Martin F.M."/>
            <person name="Miettinen O."/>
            <person name="Hibbett D.S."/>
            <person name="Nagy L.G."/>
        </authorList>
    </citation>
    <scope>NUCLEOTIDE SEQUENCE [LARGE SCALE GENOMIC DNA]</scope>
    <source>
        <strain evidence="2 3">CBS 309.79</strain>
    </source>
</reference>
<sequence length="53" mass="6042">MQFSVRKRGAVEAELRKAEMVKARQYLAISCWLVVALAVARYCHGCRFQINGL</sequence>
<accession>A0A5C3QN27</accession>
<evidence type="ECO:0000313" key="2">
    <source>
        <dbReference type="EMBL" id="TFL01659.1"/>
    </source>
</evidence>